<proteinExistence type="predicted"/>
<organism evidence="1 2">
    <name type="scientific">Phytophthora megakarya</name>
    <dbReference type="NCBI Taxonomy" id="4795"/>
    <lineage>
        <taxon>Eukaryota</taxon>
        <taxon>Sar</taxon>
        <taxon>Stramenopiles</taxon>
        <taxon>Oomycota</taxon>
        <taxon>Peronosporomycetes</taxon>
        <taxon>Peronosporales</taxon>
        <taxon>Peronosporaceae</taxon>
        <taxon>Phytophthora</taxon>
    </lineage>
</organism>
<accession>A0A225WAW1</accession>
<dbReference type="OrthoDB" id="124021at2759"/>
<reference evidence="2" key="1">
    <citation type="submission" date="2017-03" db="EMBL/GenBank/DDBJ databases">
        <title>Phytopthora megakarya and P. palmivora, two closely related causual agents of cacao black pod achieved similar genome size and gene model numbers by different mechanisms.</title>
        <authorList>
            <person name="Ali S."/>
            <person name="Shao J."/>
            <person name="Larry D.J."/>
            <person name="Kronmiller B."/>
            <person name="Shen D."/>
            <person name="Strem M.D."/>
            <person name="Melnick R.L."/>
            <person name="Guiltinan M.J."/>
            <person name="Tyler B.M."/>
            <person name="Meinhardt L.W."/>
            <person name="Bailey B.A."/>
        </authorList>
    </citation>
    <scope>NUCLEOTIDE SEQUENCE [LARGE SCALE GENOMIC DNA]</scope>
    <source>
        <strain evidence="2">zdho120</strain>
    </source>
</reference>
<evidence type="ECO:0000313" key="1">
    <source>
        <dbReference type="EMBL" id="OWZ14147.1"/>
    </source>
</evidence>
<dbReference type="AlphaFoldDB" id="A0A225WAW1"/>
<keyword evidence="2" id="KW-1185">Reference proteome</keyword>
<dbReference type="Proteomes" id="UP000198211">
    <property type="component" value="Unassembled WGS sequence"/>
</dbReference>
<evidence type="ECO:0000313" key="2">
    <source>
        <dbReference type="Proteomes" id="UP000198211"/>
    </source>
</evidence>
<gene>
    <name evidence="1" type="ORF">PHMEG_00012418</name>
</gene>
<comment type="caution">
    <text evidence="1">The sequence shown here is derived from an EMBL/GenBank/DDBJ whole genome shotgun (WGS) entry which is preliminary data.</text>
</comment>
<sequence>MQYKKWYEMRKNKAFSALALSLSVYLRTTFKIDDIREHMDAAAMLYTRITQPFEAGDGINPDYLLQDLVTSKLQ</sequence>
<name>A0A225WAW1_9STRA</name>
<protein>
    <submittedName>
        <fullName evidence="1">Uncharacterized protein</fullName>
    </submittedName>
</protein>
<dbReference type="EMBL" id="NBNE01001403">
    <property type="protein sequence ID" value="OWZ14147.1"/>
    <property type="molecule type" value="Genomic_DNA"/>
</dbReference>